<evidence type="ECO:0000256" key="2">
    <source>
        <dbReference type="ARBA" id="ARBA00004604"/>
    </source>
</evidence>
<proteinExistence type="inferred from homology"/>
<dbReference type="GO" id="GO:0071035">
    <property type="term" value="P:nuclear polyadenylation-dependent rRNA catabolic process"/>
    <property type="evidence" value="ECO:0007669"/>
    <property type="project" value="TreeGrafter"/>
</dbReference>
<dbReference type="InterPro" id="IPR027408">
    <property type="entry name" value="PNPase/RNase_PH_dom_sf"/>
</dbReference>
<dbReference type="OrthoDB" id="272245at2759"/>
<dbReference type="Gene3D" id="3.30.230.70">
    <property type="entry name" value="GHMP Kinase, N-terminal domain"/>
    <property type="match status" value="1"/>
</dbReference>
<dbReference type="GO" id="GO:0000467">
    <property type="term" value="P:exonucleolytic trimming to generate mature 3'-end of 5.8S rRNA from tricistronic rRNA transcript (SSU-rRNA, 5.8S rRNA, LSU-rRNA)"/>
    <property type="evidence" value="ECO:0007669"/>
    <property type="project" value="TreeGrafter"/>
</dbReference>
<protein>
    <recommendedName>
        <fullName evidence="6">Ribosomal RNA-processing protein 42</fullName>
    </recommendedName>
</protein>
<evidence type="ECO:0000313" key="10">
    <source>
        <dbReference type="Proteomes" id="UP000007148"/>
    </source>
</evidence>
<dbReference type="GO" id="GO:0000177">
    <property type="term" value="C:cytoplasmic exosome (RNase complex)"/>
    <property type="evidence" value="ECO:0007669"/>
    <property type="project" value="TreeGrafter"/>
</dbReference>
<reference evidence="9 10" key="1">
    <citation type="journal article" date="2011" name="PLoS Pathog.">
        <title>Endophytic Life Strategies Decoded by Genome and Transcriptome Analyses of the Mutualistic Root Symbiont Piriformospora indica.</title>
        <authorList>
            <person name="Zuccaro A."/>
            <person name="Lahrmann U."/>
            <person name="Guldener U."/>
            <person name="Langen G."/>
            <person name="Pfiffi S."/>
            <person name="Biedenkopf D."/>
            <person name="Wong P."/>
            <person name="Samans B."/>
            <person name="Grimm C."/>
            <person name="Basiewicz M."/>
            <person name="Murat C."/>
            <person name="Martin F."/>
            <person name="Kogel K.H."/>
        </authorList>
    </citation>
    <scope>NUCLEOTIDE SEQUENCE [LARGE SCALE GENOMIC DNA]</scope>
    <source>
        <strain evidence="9 10">DSM 11827</strain>
    </source>
</reference>
<dbReference type="GO" id="GO:0000176">
    <property type="term" value="C:nuclear exosome (RNase complex)"/>
    <property type="evidence" value="ECO:0007669"/>
    <property type="project" value="UniProtKB-ARBA"/>
</dbReference>
<evidence type="ECO:0000256" key="7">
    <source>
        <dbReference type="SAM" id="MobiDB-lite"/>
    </source>
</evidence>
<dbReference type="SUPFAM" id="SSF55666">
    <property type="entry name" value="Ribonuclease PH domain 2-like"/>
    <property type="match status" value="1"/>
</dbReference>
<dbReference type="GO" id="GO:0071028">
    <property type="term" value="P:nuclear mRNA surveillance"/>
    <property type="evidence" value="ECO:0007669"/>
    <property type="project" value="TreeGrafter"/>
</dbReference>
<dbReference type="AlphaFoldDB" id="G4TCA0"/>
<organism evidence="9 10">
    <name type="scientific">Serendipita indica (strain DSM 11827)</name>
    <name type="common">Root endophyte fungus</name>
    <name type="synonym">Piriformospora indica</name>
    <dbReference type="NCBI Taxonomy" id="1109443"/>
    <lineage>
        <taxon>Eukaryota</taxon>
        <taxon>Fungi</taxon>
        <taxon>Dikarya</taxon>
        <taxon>Basidiomycota</taxon>
        <taxon>Agaricomycotina</taxon>
        <taxon>Agaricomycetes</taxon>
        <taxon>Sebacinales</taxon>
        <taxon>Serendipitaceae</taxon>
        <taxon>Serendipita</taxon>
    </lineage>
</organism>
<keyword evidence="4" id="KW-0963">Cytoplasm</keyword>
<dbReference type="GO" id="GO:0034476">
    <property type="term" value="P:U5 snRNA 3'-end processing"/>
    <property type="evidence" value="ECO:0007669"/>
    <property type="project" value="TreeGrafter"/>
</dbReference>
<dbReference type="GO" id="GO:0071038">
    <property type="term" value="P:TRAMP-dependent tRNA surveillance pathway"/>
    <property type="evidence" value="ECO:0007669"/>
    <property type="project" value="TreeGrafter"/>
</dbReference>
<dbReference type="InterPro" id="IPR050590">
    <property type="entry name" value="Exosome_comp_Rrp42_subfam"/>
</dbReference>
<dbReference type="OMA" id="RWPVCVT"/>
<accession>G4TCA0</accession>
<dbReference type="GO" id="GO:0034475">
    <property type="term" value="P:U4 snRNA 3'-end processing"/>
    <property type="evidence" value="ECO:0007669"/>
    <property type="project" value="TreeGrafter"/>
</dbReference>
<dbReference type="GO" id="GO:0016075">
    <property type="term" value="P:rRNA catabolic process"/>
    <property type="evidence" value="ECO:0007669"/>
    <property type="project" value="TreeGrafter"/>
</dbReference>
<evidence type="ECO:0000256" key="1">
    <source>
        <dbReference type="ARBA" id="ARBA00004496"/>
    </source>
</evidence>
<dbReference type="PANTHER" id="PTHR11097:SF8">
    <property type="entry name" value="EXOSOME COMPLEX COMPONENT RRP42"/>
    <property type="match status" value="1"/>
</dbReference>
<feature type="region of interest" description="Disordered" evidence="7">
    <location>
        <begin position="184"/>
        <end position="206"/>
    </location>
</feature>
<comment type="caution">
    <text evidence="9">The sequence shown here is derived from an EMBL/GenBank/DDBJ whole genome shotgun (WGS) entry which is preliminary data.</text>
</comment>
<dbReference type="EMBL" id="CAFZ01000043">
    <property type="protein sequence ID" value="CCA68925.1"/>
    <property type="molecule type" value="Genomic_DNA"/>
</dbReference>
<dbReference type="GO" id="GO:0005730">
    <property type="term" value="C:nucleolus"/>
    <property type="evidence" value="ECO:0007669"/>
    <property type="project" value="UniProtKB-SubCell"/>
</dbReference>
<dbReference type="InterPro" id="IPR001247">
    <property type="entry name" value="ExoRNase_PH_dom1"/>
</dbReference>
<evidence type="ECO:0000256" key="5">
    <source>
        <dbReference type="ARBA" id="ARBA00022835"/>
    </source>
</evidence>
<sequence length="333" mass="36155">MATLLSRAEKSYIITSLTSKPPLRHDGRGPVDYRLIGLARGDSVAPLANGSAKIRVGGTEVVAAVRLEVEDIDLELDEGRMRCNVTCSPAAYPHLSANQQDDIQKDLTSLLQSTFSPTKSHDSNGDSFTSVMSKSLTILPGRKAWTMYLDAVVLSDAGNVHDVLFLACRAAICDTRVPRTRAVEYAQPSKGSSTRRAGETGGEMDVEEEADIWKTAVQSKRAARAADFELEDTADEGGWLEGRERCPVAVTLNVLPTMHILDATHAEEQAVPLKLVLIYSFATISTQKEGEFMGMRLLGPGQVPMAYLSGLIQEGETYAKQLVSALNVQMEIK</sequence>
<evidence type="ECO:0000259" key="8">
    <source>
        <dbReference type="Pfam" id="PF01138"/>
    </source>
</evidence>
<gene>
    <name evidence="9" type="ORF">PIIN_02785</name>
</gene>
<dbReference type="GO" id="GO:0035925">
    <property type="term" value="F:mRNA 3'-UTR AU-rich region binding"/>
    <property type="evidence" value="ECO:0007669"/>
    <property type="project" value="TreeGrafter"/>
</dbReference>
<evidence type="ECO:0000256" key="6">
    <source>
        <dbReference type="ARBA" id="ARBA00042523"/>
    </source>
</evidence>
<evidence type="ECO:0000256" key="3">
    <source>
        <dbReference type="ARBA" id="ARBA00006678"/>
    </source>
</evidence>
<dbReference type="FunCoup" id="G4TCA0">
    <property type="interactions" value="57"/>
</dbReference>
<dbReference type="InterPro" id="IPR036345">
    <property type="entry name" value="ExoRNase_PH_dom2_sf"/>
</dbReference>
<comment type="subcellular location">
    <subcellularLocation>
        <location evidence="1">Cytoplasm</location>
    </subcellularLocation>
    <subcellularLocation>
        <location evidence="2">Nucleus</location>
        <location evidence="2">Nucleolus</location>
    </subcellularLocation>
</comment>
<dbReference type="SUPFAM" id="SSF54211">
    <property type="entry name" value="Ribosomal protein S5 domain 2-like"/>
    <property type="match status" value="1"/>
</dbReference>
<dbReference type="InParanoid" id="G4TCA0"/>
<comment type="similarity">
    <text evidence="3">Belongs to the RNase PH family.</text>
</comment>
<dbReference type="InterPro" id="IPR020568">
    <property type="entry name" value="Ribosomal_Su5_D2-typ_SF"/>
</dbReference>
<feature type="domain" description="Exoribonuclease phosphorolytic" evidence="8">
    <location>
        <begin position="34"/>
        <end position="178"/>
    </location>
</feature>
<evidence type="ECO:0000313" key="9">
    <source>
        <dbReference type="EMBL" id="CCA68925.1"/>
    </source>
</evidence>
<keyword evidence="10" id="KW-1185">Reference proteome</keyword>
<dbReference type="eggNOG" id="KOG1612">
    <property type="taxonomic scope" value="Eukaryota"/>
</dbReference>
<dbReference type="STRING" id="1109443.G4TCA0"/>
<dbReference type="PANTHER" id="PTHR11097">
    <property type="entry name" value="EXOSOME COMPLEX EXONUCLEASE RIBOSOMAL RNA PROCESSING PROTEIN"/>
    <property type="match status" value="1"/>
</dbReference>
<dbReference type="Pfam" id="PF01138">
    <property type="entry name" value="RNase_PH"/>
    <property type="match status" value="1"/>
</dbReference>
<dbReference type="HOGENOM" id="CLU_038194_2_0_1"/>
<dbReference type="Proteomes" id="UP000007148">
    <property type="component" value="Unassembled WGS sequence"/>
</dbReference>
<keyword evidence="5" id="KW-0271">Exosome</keyword>
<dbReference type="GO" id="GO:0034473">
    <property type="term" value="P:U1 snRNA 3'-end processing"/>
    <property type="evidence" value="ECO:0007669"/>
    <property type="project" value="TreeGrafter"/>
</dbReference>
<name>G4TCA0_SERID</name>
<evidence type="ECO:0000256" key="4">
    <source>
        <dbReference type="ARBA" id="ARBA00022490"/>
    </source>
</evidence>